<dbReference type="GO" id="GO:0030424">
    <property type="term" value="C:axon"/>
    <property type="evidence" value="ECO:0007669"/>
    <property type="project" value="TreeGrafter"/>
</dbReference>
<protein>
    <recommendedName>
        <fullName evidence="7">FEZ-like protein</fullName>
    </recommendedName>
</protein>
<dbReference type="Proteomes" id="UP000605970">
    <property type="component" value="Unassembled WGS sequence"/>
</dbReference>
<dbReference type="OrthoDB" id="7959977at2759"/>
<organism evidence="5 6">
    <name type="scientific">Meloidogyne graminicola</name>
    <dbReference type="NCBI Taxonomy" id="189291"/>
    <lineage>
        <taxon>Eukaryota</taxon>
        <taxon>Metazoa</taxon>
        <taxon>Ecdysozoa</taxon>
        <taxon>Nematoda</taxon>
        <taxon>Chromadorea</taxon>
        <taxon>Rhabditida</taxon>
        <taxon>Tylenchina</taxon>
        <taxon>Tylenchomorpha</taxon>
        <taxon>Tylenchoidea</taxon>
        <taxon>Meloidogynidae</taxon>
        <taxon>Meloidogyninae</taxon>
        <taxon>Meloidogyne</taxon>
    </lineage>
</organism>
<gene>
    <name evidence="5" type="ORF">Mgra_00007339</name>
</gene>
<dbReference type="PANTHER" id="PTHR12394">
    <property type="entry name" value="ZYGIN"/>
    <property type="match status" value="1"/>
</dbReference>
<reference evidence="5" key="1">
    <citation type="journal article" date="2020" name="Ecol. Evol.">
        <title>Genome structure and content of the rice root-knot nematode (Meloidogyne graminicola).</title>
        <authorList>
            <person name="Phan N.T."/>
            <person name="Danchin E.G.J."/>
            <person name="Klopp C."/>
            <person name="Perfus-Barbeoch L."/>
            <person name="Kozlowski D.K."/>
            <person name="Koutsovoulos G.D."/>
            <person name="Lopez-Roques C."/>
            <person name="Bouchez O."/>
            <person name="Zahm M."/>
            <person name="Besnard G."/>
            <person name="Bellafiore S."/>
        </authorList>
    </citation>
    <scope>NUCLEOTIDE SEQUENCE</scope>
    <source>
        <strain evidence="5">VN-18</strain>
    </source>
</reference>
<dbReference type="GO" id="GO:0005737">
    <property type="term" value="C:cytoplasm"/>
    <property type="evidence" value="ECO:0007669"/>
    <property type="project" value="TreeGrafter"/>
</dbReference>
<evidence type="ECO:0008006" key="7">
    <source>
        <dbReference type="Google" id="ProtNLM"/>
    </source>
</evidence>
<keyword evidence="2" id="KW-0597">Phosphoprotein</keyword>
<keyword evidence="3" id="KW-0175">Coiled coil</keyword>
<feature type="region of interest" description="Disordered" evidence="4">
    <location>
        <begin position="152"/>
        <end position="188"/>
    </location>
</feature>
<dbReference type="AlphaFoldDB" id="A0A8S9ZIT9"/>
<evidence type="ECO:0000313" key="6">
    <source>
        <dbReference type="Proteomes" id="UP000605970"/>
    </source>
</evidence>
<feature type="region of interest" description="Disordered" evidence="4">
    <location>
        <begin position="36"/>
        <end position="70"/>
    </location>
</feature>
<dbReference type="PANTHER" id="PTHR12394:SF12">
    <property type="entry name" value="LD08195P"/>
    <property type="match status" value="1"/>
</dbReference>
<name>A0A8S9ZIT9_9BILA</name>
<comment type="caution">
    <text evidence="5">The sequence shown here is derived from an EMBL/GenBank/DDBJ whole genome shotgun (WGS) entry which is preliminary data.</text>
</comment>
<dbReference type="InterPro" id="IPR011680">
    <property type="entry name" value="FEZ"/>
</dbReference>
<proteinExistence type="inferred from homology"/>
<evidence type="ECO:0000256" key="2">
    <source>
        <dbReference type="ARBA" id="ARBA00022553"/>
    </source>
</evidence>
<dbReference type="EMBL" id="JABEBT010000081">
    <property type="protein sequence ID" value="KAF7633238.1"/>
    <property type="molecule type" value="Genomic_DNA"/>
</dbReference>
<keyword evidence="6" id="KW-1185">Reference proteome</keyword>
<feature type="compositionally biased region" description="Polar residues" evidence="4">
    <location>
        <begin position="153"/>
        <end position="172"/>
    </location>
</feature>
<comment type="similarity">
    <text evidence="1">Belongs to the zygin family.</text>
</comment>
<evidence type="ECO:0000256" key="3">
    <source>
        <dbReference type="ARBA" id="ARBA00023054"/>
    </source>
</evidence>
<sequence>MRTSSNRSACDIEVPDVPLAQFDELELHDDSNLDRSFLPKSNLGMRPRNQQTPQKIAAEMDKSSSSTSTSMISTSLQDLVESFDKNVTGVLKDMNKCTEQIAPVKIRSQEEIMNESQFWWTLTGNYGSLPPIDFHQSVTHRKQMAALDLKLANNKQRNPDGTTPTGPNSLTNSDSGEEDDSSEDKSDTQRLDFHAAASFGTDTLPPVNADRVIEEIDDIIQAGDLMTRSLINTPRTLESFDSMYSSMRSPNNCIDNEHIFNVKQQQKCNEMAPISATEMSCYSQSKLMTIVSEIEQIIQLYNEELVSELARRDELEYAKEVRNQFITLLIDVQEQRRKSLGNQKNNNVKRMQKLLGME</sequence>
<evidence type="ECO:0000313" key="5">
    <source>
        <dbReference type="EMBL" id="KAF7633238.1"/>
    </source>
</evidence>
<evidence type="ECO:0000256" key="4">
    <source>
        <dbReference type="SAM" id="MobiDB-lite"/>
    </source>
</evidence>
<accession>A0A8S9ZIT9</accession>
<evidence type="ECO:0000256" key="1">
    <source>
        <dbReference type="ARBA" id="ARBA00006788"/>
    </source>
</evidence>
<dbReference type="Pfam" id="PF07763">
    <property type="entry name" value="FEZ"/>
    <property type="match status" value="1"/>
</dbReference>